<dbReference type="InterPro" id="IPR003663">
    <property type="entry name" value="Sugar/inositol_transpt"/>
</dbReference>
<keyword evidence="11" id="KW-1185">Reference proteome</keyword>
<evidence type="ECO:0000313" key="10">
    <source>
        <dbReference type="EMBL" id="EXJ92172.1"/>
    </source>
</evidence>
<feature type="domain" description="Major facilitator superfamily (MFS) profile" evidence="9">
    <location>
        <begin position="23"/>
        <end position="460"/>
    </location>
</feature>
<gene>
    <name evidence="10" type="ORF">A1O3_00722</name>
</gene>
<dbReference type="InterPro" id="IPR005829">
    <property type="entry name" value="Sugar_transporter_CS"/>
</dbReference>
<keyword evidence="3 7" id="KW-0813">Transport</keyword>
<feature type="transmembrane region" description="Helical" evidence="8">
    <location>
        <begin position="178"/>
        <end position="200"/>
    </location>
</feature>
<feature type="transmembrane region" description="Helical" evidence="8">
    <location>
        <begin position="406"/>
        <end position="426"/>
    </location>
</feature>
<dbReference type="RefSeq" id="XP_007729062.1">
    <property type="nucleotide sequence ID" value="XM_007730872.1"/>
</dbReference>
<comment type="similarity">
    <text evidence="2 7">Belongs to the major facilitator superfamily. Sugar transporter (TC 2.A.1.1) family.</text>
</comment>
<protein>
    <recommendedName>
        <fullName evidence="9">Major facilitator superfamily (MFS) profile domain-containing protein</fullName>
    </recommendedName>
</protein>
<evidence type="ECO:0000256" key="6">
    <source>
        <dbReference type="ARBA" id="ARBA00023136"/>
    </source>
</evidence>
<dbReference type="Pfam" id="PF00083">
    <property type="entry name" value="Sugar_tr"/>
    <property type="match status" value="1"/>
</dbReference>
<dbReference type="eggNOG" id="KOG0254">
    <property type="taxonomic scope" value="Eukaryota"/>
</dbReference>
<evidence type="ECO:0000256" key="1">
    <source>
        <dbReference type="ARBA" id="ARBA00004141"/>
    </source>
</evidence>
<evidence type="ECO:0000313" key="11">
    <source>
        <dbReference type="Proteomes" id="UP000019478"/>
    </source>
</evidence>
<dbReference type="InterPro" id="IPR020846">
    <property type="entry name" value="MFS_dom"/>
</dbReference>
<feature type="transmembrane region" description="Helical" evidence="8">
    <location>
        <begin position="313"/>
        <end position="330"/>
    </location>
</feature>
<dbReference type="PRINTS" id="PR00171">
    <property type="entry name" value="SUGRTRNSPORT"/>
</dbReference>
<evidence type="ECO:0000256" key="3">
    <source>
        <dbReference type="ARBA" id="ARBA00022448"/>
    </source>
</evidence>
<proteinExistence type="inferred from homology"/>
<dbReference type="GO" id="GO:0016020">
    <property type="term" value="C:membrane"/>
    <property type="evidence" value="ECO:0007669"/>
    <property type="project" value="UniProtKB-SubCell"/>
</dbReference>
<dbReference type="Gene3D" id="1.20.1250.20">
    <property type="entry name" value="MFS general substrate transporter like domains"/>
    <property type="match status" value="1"/>
</dbReference>
<dbReference type="OrthoDB" id="4540492at2759"/>
<accession>W9YGZ6</accession>
<dbReference type="GeneID" id="19164862"/>
<dbReference type="InterPro" id="IPR005828">
    <property type="entry name" value="MFS_sugar_transport-like"/>
</dbReference>
<dbReference type="EMBL" id="AMGY01000001">
    <property type="protein sequence ID" value="EXJ92172.1"/>
    <property type="molecule type" value="Genomic_DNA"/>
</dbReference>
<comment type="caution">
    <text evidence="10">The sequence shown here is derived from an EMBL/GenBank/DDBJ whole genome shotgun (WGS) entry which is preliminary data.</text>
</comment>
<evidence type="ECO:0000256" key="5">
    <source>
        <dbReference type="ARBA" id="ARBA00022989"/>
    </source>
</evidence>
<feature type="transmembrane region" description="Helical" evidence="8">
    <location>
        <begin position="438"/>
        <end position="457"/>
    </location>
</feature>
<dbReference type="HOGENOM" id="CLU_001265_30_13_1"/>
<dbReference type="PROSITE" id="PS50850">
    <property type="entry name" value="MFS"/>
    <property type="match status" value="1"/>
</dbReference>
<feature type="transmembrane region" description="Helical" evidence="8">
    <location>
        <begin position="92"/>
        <end position="109"/>
    </location>
</feature>
<organism evidence="10 11">
    <name type="scientific">Capronia epimyces CBS 606.96</name>
    <dbReference type="NCBI Taxonomy" id="1182542"/>
    <lineage>
        <taxon>Eukaryota</taxon>
        <taxon>Fungi</taxon>
        <taxon>Dikarya</taxon>
        <taxon>Ascomycota</taxon>
        <taxon>Pezizomycotina</taxon>
        <taxon>Eurotiomycetes</taxon>
        <taxon>Chaetothyriomycetidae</taxon>
        <taxon>Chaetothyriales</taxon>
        <taxon>Herpotrichiellaceae</taxon>
        <taxon>Capronia</taxon>
    </lineage>
</organism>
<evidence type="ECO:0000256" key="8">
    <source>
        <dbReference type="SAM" id="Phobius"/>
    </source>
</evidence>
<dbReference type="PANTHER" id="PTHR48022:SF31">
    <property type="entry name" value="HEXOSE TRANSPORTER"/>
    <property type="match status" value="1"/>
</dbReference>
<keyword evidence="4 8" id="KW-0812">Transmembrane</keyword>
<dbReference type="GO" id="GO:0005351">
    <property type="term" value="F:carbohydrate:proton symporter activity"/>
    <property type="evidence" value="ECO:0007669"/>
    <property type="project" value="TreeGrafter"/>
</dbReference>
<dbReference type="InterPro" id="IPR036259">
    <property type="entry name" value="MFS_trans_sf"/>
</dbReference>
<evidence type="ECO:0000259" key="9">
    <source>
        <dbReference type="PROSITE" id="PS50850"/>
    </source>
</evidence>
<evidence type="ECO:0000256" key="4">
    <source>
        <dbReference type="ARBA" id="ARBA00022692"/>
    </source>
</evidence>
<comment type="subcellular location">
    <subcellularLocation>
        <location evidence="1">Membrane</location>
        <topology evidence="1">Multi-pass membrane protein</topology>
    </subcellularLocation>
</comment>
<name>W9YGZ6_9EURO</name>
<evidence type="ECO:0000256" key="7">
    <source>
        <dbReference type="RuleBase" id="RU003346"/>
    </source>
</evidence>
<feature type="transmembrane region" description="Helical" evidence="8">
    <location>
        <begin position="59"/>
        <end position="80"/>
    </location>
</feature>
<reference evidence="10 11" key="1">
    <citation type="submission" date="2013-03" db="EMBL/GenBank/DDBJ databases">
        <title>The Genome Sequence of Capronia epimyces CBS 606.96.</title>
        <authorList>
            <consortium name="The Broad Institute Genomics Platform"/>
            <person name="Cuomo C."/>
            <person name="de Hoog S."/>
            <person name="Gorbushina A."/>
            <person name="Walker B."/>
            <person name="Young S.K."/>
            <person name="Zeng Q."/>
            <person name="Gargeya S."/>
            <person name="Fitzgerald M."/>
            <person name="Haas B."/>
            <person name="Abouelleil A."/>
            <person name="Allen A.W."/>
            <person name="Alvarado L."/>
            <person name="Arachchi H.M."/>
            <person name="Berlin A.M."/>
            <person name="Chapman S.B."/>
            <person name="Gainer-Dewar J."/>
            <person name="Goldberg J."/>
            <person name="Griggs A."/>
            <person name="Gujja S."/>
            <person name="Hansen M."/>
            <person name="Howarth C."/>
            <person name="Imamovic A."/>
            <person name="Ireland A."/>
            <person name="Larimer J."/>
            <person name="McCowan C."/>
            <person name="Murphy C."/>
            <person name="Pearson M."/>
            <person name="Poon T.W."/>
            <person name="Priest M."/>
            <person name="Roberts A."/>
            <person name="Saif S."/>
            <person name="Shea T."/>
            <person name="Sisk P."/>
            <person name="Sykes S."/>
            <person name="Wortman J."/>
            <person name="Nusbaum C."/>
            <person name="Birren B."/>
        </authorList>
    </citation>
    <scope>NUCLEOTIDE SEQUENCE [LARGE SCALE GENOMIC DNA]</scope>
    <source>
        <strain evidence="10 11">CBS 606.96</strain>
    </source>
</reference>
<feature type="transmembrane region" description="Helical" evidence="8">
    <location>
        <begin position="337"/>
        <end position="357"/>
    </location>
</feature>
<dbReference type="SUPFAM" id="SSF103473">
    <property type="entry name" value="MFS general substrate transporter"/>
    <property type="match status" value="1"/>
</dbReference>
<dbReference type="FunFam" id="1.20.1250.20:FF:000134">
    <property type="entry name" value="MFS sugar transporter protein"/>
    <property type="match status" value="1"/>
</dbReference>
<dbReference type="InterPro" id="IPR050360">
    <property type="entry name" value="MFS_Sugar_Transporters"/>
</dbReference>
<feature type="transmembrane region" description="Helical" evidence="8">
    <location>
        <begin position="369"/>
        <end position="394"/>
    </location>
</feature>
<dbReference type="PROSITE" id="PS00217">
    <property type="entry name" value="SUGAR_TRANSPORT_2"/>
    <property type="match status" value="1"/>
</dbReference>
<dbReference type="AlphaFoldDB" id="W9YGZ6"/>
<feature type="transmembrane region" description="Helical" evidence="8">
    <location>
        <begin position="115"/>
        <end position="138"/>
    </location>
</feature>
<feature type="transmembrane region" description="Helical" evidence="8">
    <location>
        <begin position="150"/>
        <end position="172"/>
    </location>
</feature>
<evidence type="ECO:0000256" key="2">
    <source>
        <dbReference type="ARBA" id="ARBA00010992"/>
    </source>
</evidence>
<sequence>MSPIPWDLPAWVPQRSSVACALLVLTSCVTSTTLGFDGSMMNGLNILPSYTDYFTLTTATMSLNTASVWMGSIIAACVYAKVPDWIGRKWGLFFGAVFTIVGVVIQTAAQNIAMFVVARILIGIGTGASSIAGPVYLAETLPVRYRAWGLGIFFDFWYVGGLIAAGVTYGTAKMDSTWAWRLPSILQGLFSLMCLSLLPFTPESPRWLHSQGRTQEALVALAQVCSNGNVDDPAVVIQFREISDTLTFEKTYEKPAFMKQFANSASTRKRIFLAWTVAVFSMLSGNNIISYYLGPMLTQAGVTDSTTQLEINVILNAWCLVVALIGTVLMDKLGRKTLAAASTAFLTVFLFLIGGLTKAYGNSTNQSGIYGTVAAIFLFQGAYSFGWTPLTVLYPPEVLNYSIRSVGMGIYTFWANGVGLMVTFAFPYALSAISWKTYMINGAWDVLELVIILVTWVETKGRTLEEIDENLDGQLHSDVPTLQTIMGVAPQEREGIIGALDLGAAKEIEATGTVVEVSKG</sequence>
<keyword evidence="5 8" id="KW-1133">Transmembrane helix</keyword>
<keyword evidence="6 8" id="KW-0472">Membrane</keyword>
<dbReference type="NCBIfam" id="TIGR00879">
    <property type="entry name" value="SP"/>
    <property type="match status" value="1"/>
</dbReference>
<dbReference type="PANTHER" id="PTHR48022">
    <property type="entry name" value="PLASTIDIC GLUCOSE TRANSPORTER 4"/>
    <property type="match status" value="1"/>
</dbReference>
<dbReference type="Proteomes" id="UP000019478">
    <property type="component" value="Unassembled WGS sequence"/>
</dbReference>
<feature type="transmembrane region" description="Helical" evidence="8">
    <location>
        <begin position="271"/>
        <end position="293"/>
    </location>
</feature>